<dbReference type="PANTHER" id="PTHR10655">
    <property type="entry name" value="LYSOPHOSPHOLIPASE-RELATED"/>
    <property type="match status" value="1"/>
</dbReference>
<comment type="similarity">
    <text evidence="1">Belongs to the AB hydrolase superfamily. AB hydrolase 2 family.</text>
</comment>
<evidence type="ECO:0000313" key="4">
    <source>
        <dbReference type="EMBL" id="KAF1991552.1"/>
    </source>
</evidence>
<dbReference type="Gene3D" id="3.40.50.1820">
    <property type="entry name" value="alpha/beta hydrolase"/>
    <property type="match status" value="1"/>
</dbReference>
<name>A0A6G1HET3_9PEZI</name>
<dbReference type="OrthoDB" id="2418081at2759"/>
<evidence type="ECO:0000313" key="5">
    <source>
        <dbReference type="Proteomes" id="UP000800041"/>
    </source>
</evidence>
<dbReference type="GO" id="GO:0006508">
    <property type="term" value="P:proteolysis"/>
    <property type="evidence" value="ECO:0007669"/>
    <property type="project" value="InterPro"/>
</dbReference>
<reference evidence="4" key="1">
    <citation type="journal article" date="2020" name="Stud. Mycol.">
        <title>101 Dothideomycetes genomes: a test case for predicting lifestyles and emergence of pathogens.</title>
        <authorList>
            <person name="Haridas S."/>
            <person name="Albert R."/>
            <person name="Binder M."/>
            <person name="Bloem J."/>
            <person name="Labutti K."/>
            <person name="Salamov A."/>
            <person name="Andreopoulos B."/>
            <person name="Baker S."/>
            <person name="Barry K."/>
            <person name="Bills G."/>
            <person name="Bluhm B."/>
            <person name="Cannon C."/>
            <person name="Castanera R."/>
            <person name="Culley D."/>
            <person name="Daum C."/>
            <person name="Ezra D."/>
            <person name="Gonzalez J."/>
            <person name="Henrissat B."/>
            <person name="Kuo A."/>
            <person name="Liang C."/>
            <person name="Lipzen A."/>
            <person name="Lutzoni F."/>
            <person name="Magnuson J."/>
            <person name="Mondo S."/>
            <person name="Nolan M."/>
            <person name="Ohm R."/>
            <person name="Pangilinan J."/>
            <person name="Park H.-J."/>
            <person name="Ramirez L."/>
            <person name="Alfaro M."/>
            <person name="Sun H."/>
            <person name="Tritt A."/>
            <person name="Yoshinaga Y."/>
            <person name="Zwiers L.-H."/>
            <person name="Turgeon B."/>
            <person name="Goodwin S."/>
            <person name="Spatafora J."/>
            <person name="Crous P."/>
            <person name="Grigoriev I."/>
        </authorList>
    </citation>
    <scope>NUCLEOTIDE SEQUENCE</scope>
    <source>
        <strain evidence="4">CBS 113979</strain>
    </source>
</reference>
<gene>
    <name evidence="4" type="ORF">K402DRAFT_322466</name>
</gene>
<dbReference type="Pfam" id="PF00326">
    <property type="entry name" value="Peptidase_S9"/>
    <property type="match status" value="1"/>
</dbReference>
<evidence type="ECO:0000256" key="1">
    <source>
        <dbReference type="ARBA" id="ARBA00006499"/>
    </source>
</evidence>
<dbReference type="PANTHER" id="PTHR10655:SF63">
    <property type="entry name" value="PHOSPHOLIPASE_CARBOXYLESTERASE_THIOESTERASE DOMAIN-CONTAINING PROTEIN"/>
    <property type="match status" value="1"/>
</dbReference>
<dbReference type="InterPro" id="IPR029058">
    <property type="entry name" value="AB_hydrolase_fold"/>
</dbReference>
<accession>A0A6G1HET3</accession>
<organism evidence="4 5">
    <name type="scientific">Aulographum hederae CBS 113979</name>
    <dbReference type="NCBI Taxonomy" id="1176131"/>
    <lineage>
        <taxon>Eukaryota</taxon>
        <taxon>Fungi</taxon>
        <taxon>Dikarya</taxon>
        <taxon>Ascomycota</taxon>
        <taxon>Pezizomycotina</taxon>
        <taxon>Dothideomycetes</taxon>
        <taxon>Pleosporomycetidae</taxon>
        <taxon>Aulographales</taxon>
        <taxon>Aulographaceae</taxon>
    </lineage>
</organism>
<dbReference type="InterPro" id="IPR050565">
    <property type="entry name" value="LYPA1-2/EST-like"/>
</dbReference>
<sequence length="299" mass="32416">MDLDAPAPAPTVSLPHGKEHTHTFIFLHGRGDTGSNFARCFARTRTWQNHSLQALFPSLKIIYPCAPVRKSSMLGGSPLNQWFDISSLAEPWRAMDQQVAGLKENVEMIQTLVREEAAKVGIKNVIIGGLSQGCATALTALLGLDVSDLETEGQGALGGFIGIAGWLPQAKDIQNTAMSSATTSDNGATHLQVGAARCVQDTLSLPPSSKDGVSPSFVHTPCLLGHGTHDFKVVINHGETVRDMLKELGSDVTWTPYHEWGHWWKEPETMDDIAMFFTEKVGMVMVDPGQAETDHVEFG</sequence>
<dbReference type="InterPro" id="IPR003140">
    <property type="entry name" value="PLipase/COase/thioEstase"/>
</dbReference>
<dbReference type="EMBL" id="ML977139">
    <property type="protein sequence ID" value="KAF1991552.1"/>
    <property type="molecule type" value="Genomic_DNA"/>
</dbReference>
<proteinExistence type="inferred from homology"/>
<dbReference type="AlphaFoldDB" id="A0A6G1HET3"/>
<keyword evidence="5" id="KW-1185">Reference proteome</keyword>
<feature type="domain" description="Phospholipase/carboxylesterase/thioesterase" evidence="3">
    <location>
        <begin position="17"/>
        <end position="181"/>
    </location>
</feature>
<keyword evidence="4" id="KW-0378">Hydrolase</keyword>
<dbReference type="SUPFAM" id="SSF53474">
    <property type="entry name" value="alpha/beta-Hydrolases"/>
    <property type="match status" value="1"/>
</dbReference>
<dbReference type="InterPro" id="IPR001375">
    <property type="entry name" value="Peptidase_S9_cat"/>
</dbReference>
<dbReference type="Pfam" id="PF02230">
    <property type="entry name" value="Abhydrolase_2"/>
    <property type="match status" value="1"/>
</dbReference>
<evidence type="ECO:0000259" key="3">
    <source>
        <dbReference type="Pfam" id="PF02230"/>
    </source>
</evidence>
<dbReference type="Proteomes" id="UP000800041">
    <property type="component" value="Unassembled WGS sequence"/>
</dbReference>
<evidence type="ECO:0000259" key="2">
    <source>
        <dbReference type="Pfam" id="PF00326"/>
    </source>
</evidence>
<protein>
    <submittedName>
        <fullName evidence="4">Alpha/beta-hydrolase</fullName>
    </submittedName>
</protein>
<dbReference type="GO" id="GO:0008236">
    <property type="term" value="F:serine-type peptidase activity"/>
    <property type="evidence" value="ECO:0007669"/>
    <property type="project" value="InterPro"/>
</dbReference>
<dbReference type="GO" id="GO:0008474">
    <property type="term" value="F:palmitoyl-(protein) hydrolase activity"/>
    <property type="evidence" value="ECO:0007669"/>
    <property type="project" value="TreeGrafter"/>
</dbReference>
<dbReference type="GO" id="GO:0052689">
    <property type="term" value="F:carboxylic ester hydrolase activity"/>
    <property type="evidence" value="ECO:0007669"/>
    <property type="project" value="TreeGrafter"/>
</dbReference>
<feature type="domain" description="Peptidase S9 prolyl oligopeptidase catalytic" evidence="2">
    <location>
        <begin position="218"/>
        <end position="270"/>
    </location>
</feature>
<dbReference type="GO" id="GO:0005737">
    <property type="term" value="C:cytoplasm"/>
    <property type="evidence" value="ECO:0007669"/>
    <property type="project" value="TreeGrafter"/>
</dbReference>